<dbReference type="OrthoDB" id="3149508at2759"/>
<gene>
    <name evidence="4" type="ORF">BT96DRAFT_892463</name>
</gene>
<feature type="compositionally biased region" description="Basic residues" evidence="1">
    <location>
        <begin position="839"/>
        <end position="855"/>
    </location>
</feature>
<organism evidence="4 5">
    <name type="scientific">Gymnopus androsaceus JB14</name>
    <dbReference type="NCBI Taxonomy" id="1447944"/>
    <lineage>
        <taxon>Eukaryota</taxon>
        <taxon>Fungi</taxon>
        <taxon>Dikarya</taxon>
        <taxon>Basidiomycota</taxon>
        <taxon>Agaricomycotina</taxon>
        <taxon>Agaricomycetes</taxon>
        <taxon>Agaricomycetidae</taxon>
        <taxon>Agaricales</taxon>
        <taxon>Marasmiineae</taxon>
        <taxon>Omphalotaceae</taxon>
        <taxon>Gymnopus</taxon>
    </lineage>
</organism>
<name>A0A6A4GGL6_9AGAR</name>
<evidence type="ECO:0000313" key="5">
    <source>
        <dbReference type="Proteomes" id="UP000799118"/>
    </source>
</evidence>
<feature type="region of interest" description="Disordered" evidence="1">
    <location>
        <begin position="831"/>
        <end position="859"/>
    </location>
</feature>
<reference evidence="4" key="1">
    <citation type="journal article" date="2019" name="Environ. Microbiol.">
        <title>Fungal ecological strategies reflected in gene transcription - a case study of two litter decomposers.</title>
        <authorList>
            <person name="Barbi F."/>
            <person name="Kohler A."/>
            <person name="Barry K."/>
            <person name="Baskaran P."/>
            <person name="Daum C."/>
            <person name="Fauchery L."/>
            <person name="Ihrmark K."/>
            <person name="Kuo A."/>
            <person name="LaButti K."/>
            <person name="Lipzen A."/>
            <person name="Morin E."/>
            <person name="Grigoriev I.V."/>
            <person name="Henrissat B."/>
            <person name="Lindahl B."/>
            <person name="Martin F."/>
        </authorList>
    </citation>
    <scope>NUCLEOTIDE SEQUENCE</scope>
    <source>
        <strain evidence="4">JB14</strain>
    </source>
</reference>
<dbReference type="PANTHER" id="PTHR33104">
    <property type="entry name" value="SI:DKEY-29D5.2"/>
    <property type="match status" value="1"/>
</dbReference>
<dbReference type="PANTHER" id="PTHR33104:SF2">
    <property type="entry name" value="CXC3 LIKE CYSTEINE CLUSTER DOMAIN-CONTAINING PROTEIN"/>
    <property type="match status" value="1"/>
</dbReference>
<evidence type="ECO:0000259" key="3">
    <source>
        <dbReference type="Pfam" id="PF18803"/>
    </source>
</evidence>
<protein>
    <recommendedName>
        <fullName evidence="3">CxC2-like cysteine cluster KDZ transposase-associated domain-containing protein</fullName>
    </recommendedName>
</protein>
<evidence type="ECO:0000256" key="1">
    <source>
        <dbReference type="SAM" id="MobiDB-lite"/>
    </source>
</evidence>
<dbReference type="Proteomes" id="UP000799118">
    <property type="component" value="Unassembled WGS sequence"/>
</dbReference>
<feature type="chain" id="PRO_5025440948" description="CxC2-like cysteine cluster KDZ transposase-associated domain-containing protein" evidence="2">
    <location>
        <begin position="21"/>
        <end position="885"/>
    </location>
</feature>
<proteinExistence type="predicted"/>
<dbReference type="AlphaFoldDB" id="A0A6A4GGL6"/>
<evidence type="ECO:0000313" key="4">
    <source>
        <dbReference type="EMBL" id="KAE9384435.1"/>
    </source>
</evidence>
<dbReference type="InterPro" id="IPR040521">
    <property type="entry name" value="KDZ"/>
</dbReference>
<feature type="domain" description="CxC2-like cysteine cluster KDZ transposase-associated" evidence="3">
    <location>
        <begin position="95"/>
        <end position="187"/>
    </location>
</feature>
<dbReference type="Pfam" id="PF18758">
    <property type="entry name" value="KDZ"/>
    <property type="match status" value="1"/>
</dbReference>
<sequence length="885" mass="101061">MEDFIAILPILLFYILSGEAGSEITTPCPCGSNLPRLFQCNDCFKYQTSCETCFLRNHINNPFHWARVWQPEEGLYRKMDISCLDSNQYTISLCPYGSICKEPDPTPYKMTIVHTNGVHATRIRHCYCDGSPDYVKQCMMARLFPATPKNPRTLMTFCVLDEYHEHNLSSKLSAYDYVGALRRLTDGAFTAEVPDPYEQFLLAGRIWRRLCLDKHTGQAFSMSEEFPHRTPGSLVLYCPSCPEDGFNMERGWEKTPEELKHIYQKQLTADGNFHVNEYEKNNDPNDVSLETANGIGYFPHQADFDEYLKTIPEVEEKSTCNYLNIVNNQNKKKFKNMRYSGVVNIACSHVIISSSVNLCKGEGFAYTDYSLKHALSHTRHKRDHNHYGAADFMLSYDCNCQYCVNLPKRFQTNFPDFVHIINRMRCSIPAMHIEDHKDSCKYNFNTAYIPGAGHFHGETAEMPWVEMNQLGGAVRQMNSGHRIGVVTAHYTYWNWLKIVKMHITHATGYKQALELFKLKRQVFLSLTISYHERIHGWMQKANKAKRLPNGSIQGIYQHSSSNAPSRQQVYQQLIAGEECAEGRTEEVNKPAYLIQQGLTIQYMQFVTRIVNQLTLNQTETVQKEIQSQRAKLADRITTFREIQAVVMPSVEDLVSSLASGEVEKEKLYLPSDIPSSDQNTFIPPSDPKVCQGLTLVDIEAKLREGELYDGMKAVQKAAKAYSITHTQKVENERGTNAGLRSTLQLKRIEVERDCCIADYNRARQALIALGHATSEELPIMVVSDTVRRSTFQPRKLGDSRRTDGQLYSTTFTTEDNMIKDDEGGVLQEAASMAGTQSNRRARGIRKPNKDRKGKGKEKNTEDGWIWTTRLTFGVSGRSEDHYLRR</sequence>
<keyword evidence="5" id="KW-1185">Reference proteome</keyword>
<dbReference type="Pfam" id="PF18803">
    <property type="entry name" value="CxC2"/>
    <property type="match status" value="1"/>
</dbReference>
<feature type="signal peptide" evidence="2">
    <location>
        <begin position="1"/>
        <end position="20"/>
    </location>
</feature>
<dbReference type="InterPro" id="IPR041457">
    <property type="entry name" value="CxC2_KDZ-assoc"/>
</dbReference>
<evidence type="ECO:0000256" key="2">
    <source>
        <dbReference type="SAM" id="SignalP"/>
    </source>
</evidence>
<keyword evidence="2" id="KW-0732">Signal</keyword>
<accession>A0A6A4GGL6</accession>
<dbReference type="EMBL" id="ML770146">
    <property type="protein sequence ID" value="KAE9384435.1"/>
    <property type="molecule type" value="Genomic_DNA"/>
</dbReference>